<comment type="caution">
    <text evidence="1">The sequence shown here is derived from an EMBL/GenBank/DDBJ whole genome shotgun (WGS) entry which is preliminary data.</text>
</comment>
<dbReference type="AlphaFoldDB" id="A0AAV8Y413"/>
<organism evidence="1 2">
    <name type="scientific">Aromia moschata</name>
    <dbReference type="NCBI Taxonomy" id="1265417"/>
    <lineage>
        <taxon>Eukaryota</taxon>
        <taxon>Metazoa</taxon>
        <taxon>Ecdysozoa</taxon>
        <taxon>Arthropoda</taxon>
        <taxon>Hexapoda</taxon>
        <taxon>Insecta</taxon>
        <taxon>Pterygota</taxon>
        <taxon>Neoptera</taxon>
        <taxon>Endopterygota</taxon>
        <taxon>Coleoptera</taxon>
        <taxon>Polyphaga</taxon>
        <taxon>Cucujiformia</taxon>
        <taxon>Chrysomeloidea</taxon>
        <taxon>Cerambycidae</taxon>
        <taxon>Cerambycinae</taxon>
        <taxon>Callichromatini</taxon>
        <taxon>Aromia</taxon>
    </lineage>
</organism>
<evidence type="ECO:0000313" key="1">
    <source>
        <dbReference type="EMBL" id="KAJ8945844.1"/>
    </source>
</evidence>
<sequence length="62" mass="7635">MLEMRLTITHFQMSDKLMVVLLFFKRKRLYLGMEQERLTHSTQMIRTRMRRFILSGKDNLLM</sequence>
<protein>
    <submittedName>
        <fullName evidence="1">Uncharacterized protein</fullName>
    </submittedName>
</protein>
<dbReference type="EMBL" id="JAPWTK010000205">
    <property type="protein sequence ID" value="KAJ8945844.1"/>
    <property type="molecule type" value="Genomic_DNA"/>
</dbReference>
<proteinExistence type="predicted"/>
<reference evidence="1" key="1">
    <citation type="journal article" date="2023" name="Insect Mol. Biol.">
        <title>Genome sequencing provides insights into the evolution of gene families encoding plant cell wall-degrading enzymes in longhorned beetles.</title>
        <authorList>
            <person name="Shin N.R."/>
            <person name="Okamura Y."/>
            <person name="Kirsch R."/>
            <person name="Pauchet Y."/>
        </authorList>
    </citation>
    <scope>NUCLEOTIDE SEQUENCE</scope>
    <source>
        <strain evidence="1">AMC_N1</strain>
    </source>
</reference>
<accession>A0AAV8Y413</accession>
<name>A0AAV8Y413_9CUCU</name>
<keyword evidence="2" id="KW-1185">Reference proteome</keyword>
<evidence type="ECO:0000313" key="2">
    <source>
        <dbReference type="Proteomes" id="UP001162162"/>
    </source>
</evidence>
<gene>
    <name evidence="1" type="ORF">NQ318_009585</name>
</gene>
<dbReference type="Proteomes" id="UP001162162">
    <property type="component" value="Unassembled WGS sequence"/>
</dbReference>